<feature type="region of interest" description="Disordered" evidence="1">
    <location>
        <begin position="1"/>
        <end position="46"/>
    </location>
</feature>
<dbReference type="EMBL" id="LR746265">
    <property type="protein sequence ID" value="CAA7392122.1"/>
    <property type="molecule type" value="Genomic_DNA"/>
</dbReference>
<accession>A0A7I8K4G9</accession>
<gene>
    <name evidence="2" type="ORF">SI8410_02003301</name>
</gene>
<keyword evidence="3" id="KW-1185">Reference proteome</keyword>
<organism evidence="2 3">
    <name type="scientific">Spirodela intermedia</name>
    <name type="common">Intermediate duckweed</name>
    <dbReference type="NCBI Taxonomy" id="51605"/>
    <lineage>
        <taxon>Eukaryota</taxon>
        <taxon>Viridiplantae</taxon>
        <taxon>Streptophyta</taxon>
        <taxon>Embryophyta</taxon>
        <taxon>Tracheophyta</taxon>
        <taxon>Spermatophyta</taxon>
        <taxon>Magnoliopsida</taxon>
        <taxon>Liliopsida</taxon>
        <taxon>Araceae</taxon>
        <taxon>Lemnoideae</taxon>
        <taxon>Spirodela</taxon>
    </lineage>
</organism>
<proteinExistence type="predicted"/>
<reference evidence="2" key="1">
    <citation type="submission" date="2020-02" db="EMBL/GenBank/DDBJ databases">
        <authorList>
            <person name="Scholz U."/>
            <person name="Mascher M."/>
            <person name="Fiebig A."/>
        </authorList>
    </citation>
    <scope>NUCLEOTIDE SEQUENCE</scope>
</reference>
<dbReference type="Proteomes" id="UP000663760">
    <property type="component" value="Chromosome 2"/>
</dbReference>
<evidence type="ECO:0000313" key="2">
    <source>
        <dbReference type="EMBL" id="CAA7392122.1"/>
    </source>
</evidence>
<feature type="compositionally biased region" description="Pro residues" evidence="1">
    <location>
        <begin position="7"/>
        <end position="20"/>
    </location>
</feature>
<name>A0A7I8K4G9_SPIIN</name>
<protein>
    <submittedName>
        <fullName evidence="2">Uncharacterized protein</fullName>
    </submittedName>
</protein>
<dbReference type="AlphaFoldDB" id="A0A7I8K4G9"/>
<evidence type="ECO:0000256" key="1">
    <source>
        <dbReference type="SAM" id="MobiDB-lite"/>
    </source>
</evidence>
<evidence type="ECO:0000313" key="3">
    <source>
        <dbReference type="Proteomes" id="UP000663760"/>
    </source>
</evidence>
<sequence>MGRGSPQPSPPPPPPLPPPSHLAGTLSWPWRKTPRPRMRPTAVNAATTPRKILVAFPT</sequence>